<evidence type="ECO:0000313" key="4">
    <source>
        <dbReference type="Proteomes" id="UP000618319"/>
    </source>
</evidence>
<evidence type="ECO:0000313" key="3">
    <source>
        <dbReference type="EMBL" id="MBE8719705.1"/>
    </source>
</evidence>
<dbReference type="InterPro" id="IPR006644">
    <property type="entry name" value="Cadg"/>
</dbReference>
<dbReference type="Gene3D" id="2.40.10.10">
    <property type="entry name" value="Trypsin-like serine proteases"/>
    <property type="match status" value="1"/>
</dbReference>
<proteinExistence type="predicted"/>
<keyword evidence="4" id="KW-1185">Reference proteome</keyword>
<name>A0ABR9T2Z1_9SPHI</name>
<dbReference type="InterPro" id="IPR015919">
    <property type="entry name" value="Cadherin-like_sf"/>
</dbReference>
<feature type="signal peptide" evidence="1">
    <location>
        <begin position="1"/>
        <end position="24"/>
    </location>
</feature>
<dbReference type="PROSITE" id="PS51257">
    <property type="entry name" value="PROKAR_LIPOPROTEIN"/>
    <property type="match status" value="1"/>
</dbReference>
<dbReference type="Gene3D" id="2.60.40.10">
    <property type="entry name" value="Immunoglobulins"/>
    <property type="match status" value="1"/>
</dbReference>
<feature type="non-terminal residue" evidence="3">
    <location>
        <position position="2088"/>
    </location>
</feature>
<feature type="domain" description="Dystroglycan-type cadherin-like" evidence="2">
    <location>
        <begin position="718"/>
        <end position="818"/>
    </location>
</feature>
<keyword evidence="1" id="KW-0732">Signal</keyword>
<dbReference type="SMART" id="SM00736">
    <property type="entry name" value="CADG"/>
    <property type="match status" value="1"/>
</dbReference>
<dbReference type="InterPro" id="IPR025667">
    <property type="entry name" value="SprB_repeat"/>
</dbReference>
<sequence>MRVLFIMKYFLTALLLISCSISYAQTSTVTFNELTESTALSLNGTRIYNNSGVTFEIFSGSNTNAFVSSTNNGFNGTRALDDINQSIGGVTGWKIKKTDGSPFQLISMWLLRGDINASASGTVKAYKSGSQVGTTVNVTFDGAKSFASNPDFYDIDEVTIEGTDIYIYIDNFAFAPALIPVDSDPALVTSISPIGVPLSTATSVNFLVTFSKTAKNVSSDDFVLTTAGTAGTIASVSGSGSSYTVAVNGISGEGTIRLDLKNGTNIANEDDIQGTPGFTSGQPHVVSACFVETFETETDAATNFSGNGVNFSLGAGLEIENRSGFGAGGSAGFVTNNNTTGSFSLTSATEFTMSNVDLFLSDQPNGEIPTASGTIVITGKKGGSDQFTISKNTGFPTSTASNGGFFTINFATDGAGNYQNTNVDELVFTISGGFVNLAIDNFIFCEAVPSLPNNAPVATAPSAPAVNEDEFNAGLPDDIQITDVDGDDQTVTFTVTGGTLTLGTSGITFSGAGNGSASFTASGTLAAINTALDAATFTPIANLYGANAGSISFVSNDGTANSNTALVTFDIAGVNDDPTFAGIINSITVVEDEYPAYLRDALSSGLFQDIDAGSNDVSLTIVTSQGVLGISNPAGYGVSQSGHNTPTLTLTGPAANIESFLTINTNIALILPDNLSGPNAVTITLTANDNGNTGAGGGNDVVVGTVNVNITPLNDGPVVSNPIPHQTAQEDVAFNFQFAANTFEDVDMGSTLTYTAALVGGGALPAWLSFDGATRTFSGTPTSADLGTVSINVTAGDGSGETAFDEFDIVVAAVNDAPVNSVPGPQVTGQDAPLVFSGGGGNQISISDVDAGASSVRVTLTATNGALTLSGTGGLVFTDGDGTSNPSMEMVGSIAAINNALNGLIFSPTSGYYGAAAVQISTNDLGNSGSGGSLTDTDEIQIMVNSVNPVVTDVSSTTVNGTYGVDSPIVIAVTFSQNILVNTAGGLPKLLLETGATDREATYSSGSGTETLLFTYTVVAGDASSDLDYQSTSALSLNGATLRNIPGDDVILTLPSPGAAGSLGANKALVIDAVKPSGYSVLIDQDPIITTNQTAVSFTFAGAEVGATFNYSFSSSGGGTNVSGSGTVASATQQVAGIDLTGLAIGTITLNASLTDPSGNIGDEVSHTSQKLAPITATITAQSDVACNGYNTGSLTVEVFGGMADYTYSWSNGTIVAGTSSTTNDLIGLFAGGYSVTVTDGNGQIATASATITEPDALLIAVGGQTDVSCFGGNDGSATVSVSGGTGEYSYSWSPSGGTTATASGLTVGMYTVTVTDANGCSASQSFDISQPTALVASTSQIDAVCGVGGAASVTPSGGTGGYTYLWSTGSTSSIVTDLTAGNHSVLITDMNGCELTKNFTIGGAFILNATTSQSDVSCFGGNDGSATVTVQEGFGPFDYQWTGGGGTGATASGLAAGPYSVTVTDANGCSTVLNVTITQPATASLTTAPVTGVAFSSATLGGTISSGDVGCASETGVVYSTSPNPDLTDSKEVMTVVGGEFSEVISGLALTTTYYAKAYSTNSNGVTVYGNEVSFTTSDVTVLNVTADAGQSKLYGDTDPVLTYTYTGLNPGDDISSVLTGALSREIGEDVGGYIIQQGTLSTIPGSGYSLSYVSADFSITPATLAIIADAGQTKVYGYTEPELTYTYTGFENGDTNAVLSGALSRVAGENVGLYAISQGNLSAGGNYTINFTSADFEISKAILEVTANAGQSKVFGSADPVFAYMATGFTSGDDESILSGALTREAGEDVGAYAIQLGSLSAGGNYTINFTPADFEISKATLEVTANAGQNKVFGSVDPILTYTTTGFENGDTNAVLSGLLTREAGEDVGAYVIQLGSLSAGLNYIINFTGTDFVIVSKGISGITFGDGSFVYDGTVKSLAISGTLPNGTAVVYTNNIRTDVGTQQVTATISGSNYTELVLTADLTITPATITGITLGDGSFVYDGTVKSLAITGTLPTGTSIAYTANSRTDVGTQEVTATITGSNYTQLLLTADLEITPATITGITFGDDSFVYDGTAKSLAITGTLPTGTSVAYTTNSRTDVGT</sequence>
<dbReference type="Pfam" id="PF05345">
    <property type="entry name" value="He_PIG"/>
    <property type="match status" value="1"/>
</dbReference>
<gene>
    <name evidence="3" type="ORF">C4F40_03060</name>
</gene>
<reference evidence="3 4" key="1">
    <citation type="submission" date="2018-02" db="EMBL/GenBank/DDBJ databases">
        <title>Sphingobacterium KA21.</title>
        <authorList>
            <person name="Vasarhelyi B.M."/>
            <person name="Deshmukh S."/>
            <person name="Balint B."/>
            <person name="Kukolya J."/>
        </authorList>
    </citation>
    <scope>NUCLEOTIDE SEQUENCE [LARGE SCALE GENOMIC DNA]</scope>
    <source>
        <strain evidence="3 4">Ka21</strain>
    </source>
</reference>
<dbReference type="InterPro" id="IPR043504">
    <property type="entry name" value="Peptidase_S1_PA_chymotrypsin"/>
</dbReference>
<dbReference type="Gene3D" id="2.60.40.740">
    <property type="match status" value="2"/>
</dbReference>
<dbReference type="Proteomes" id="UP000618319">
    <property type="component" value="Unassembled WGS sequence"/>
</dbReference>
<dbReference type="InterPro" id="IPR041286">
    <property type="entry name" value="MBG_2"/>
</dbReference>
<dbReference type="Pfam" id="PF18676">
    <property type="entry name" value="MBG_2"/>
    <property type="match status" value="4"/>
</dbReference>
<organism evidence="3 4">
    <name type="scientific">Sphingobacterium pedocola</name>
    <dbReference type="NCBI Taxonomy" id="2082722"/>
    <lineage>
        <taxon>Bacteria</taxon>
        <taxon>Pseudomonadati</taxon>
        <taxon>Bacteroidota</taxon>
        <taxon>Sphingobacteriia</taxon>
        <taxon>Sphingobacteriales</taxon>
        <taxon>Sphingobacteriaceae</taxon>
        <taxon>Sphingobacterium</taxon>
    </lineage>
</organism>
<comment type="caution">
    <text evidence="3">The sequence shown here is derived from an EMBL/GenBank/DDBJ whole genome shotgun (WGS) entry which is preliminary data.</text>
</comment>
<dbReference type="Pfam" id="PF13573">
    <property type="entry name" value="SprB"/>
    <property type="match status" value="4"/>
</dbReference>
<feature type="chain" id="PRO_5046776389" description="Dystroglycan-type cadherin-like domain-containing protein" evidence="1">
    <location>
        <begin position="25"/>
        <end position="2088"/>
    </location>
</feature>
<dbReference type="RefSeq" id="WP_196938597.1">
    <property type="nucleotide sequence ID" value="NZ_MU158689.1"/>
</dbReference>
<dbReference type="EMBL" id="PSKQ01000013">
    <property type="protein sequence ID" value="MBE8719705.1"/>
    <property type="molecule type" value="Genomic_DNA"/>
</dbReference>
<accession>A0ABR9T2Z1</accession>
<evidence type="ECO:0000256" key="1">
    <source>
        <dbReference type="SAM" id="SignalP"/>
    </source>
</evidence>
<dbReference type="SUPFAM" id="SSF49313">
    <property type="entry name" value="Cadherin-like"/>
    <property type="match status" value="1"/>
</dbReference>
<evidence type="ECO:0000259" key="2">
    <source>
        <dbReference type="SMART" id="SM00736"/>
    </source>
</evidence>
<protein>
    <recommendedName>
        <fullName evidence="2">Dystroglycan-type cadherin-like domain-containing protein</fullName>
    </recommendedName>
</protein>
<dbReference type="InterPro" id="IPR013783">
    <property type="entry name" value="Ig-like_fold"/>
</dbReference>